<evidence type="ECO:0000256" key="1">
    <source>
        <dbReference type="SAM" id="MobiDB-lite"/>
    </source>
</evidence>
<dbReference type="InterPro" id="IPR001870">
    <property type="entry name" value="B30.2/SPRY"/>
</dbReference>
<feature type="domain" description="B30.2/SPRY" evidence="2">
    <location>
        <begin position="1"/>
        <end position="349"/>
    </location>
</feature>
<feature type="region of interest" description="Disordered" evidence="1">
    <location>
        <begin position="285"/>
        <end position="316"/>
    </location>
</feature>
<evidence type="ECO:0000313" key="4">
    <source>
        <dbReference type="Proteomes" id="UP001460270"/>
    </source>
</evidence>
<organism evidence="3 4">
    <name type="scientific">Mugilogobius chulae</name>
    <name type="common">yellowstripe goby</name>
    <dbReference type="NCBI Taxonomy" id="88201"/>
    <lineage>
        <taxon>Eukaryota</taxon>
        <taxon>Metazoa</taxon>
        <taxon>Chordata</taxon>
        <taxon>Craniata</taxon>
        <taxon>Vertebrata</taxon>
        <taxon>Euteleostomi</taxon>
        <taxon>Actinopterygii</taxon>
        <taxon>Neopterygii</taxon>
        <taxon>Teleostei</taxon>
        <taxon>Neoteleostei</taxon>
        <taxon>Acanthomorphata</taxon>
        <taxon>Gobiaria</taxon>
        <taxon>Gobiiformes</taxon>
        <taxon>Gobioidei</taxon>
        <taxon>Gobiidae</taxon>
        <taxon>Gobionellinae</taxon>
        <taxon>Mugilogobius</taxon>
    </lineage>
</organism>
<dbReference type="Gene3D" id="2.60.120.920">
    <property type="match status" value="2"/>
</dbReference>
<dbReference type="PROSITE" id="PS50188">
    <property type="entry name" value="B302_SPRY"/>
    <property type="match status" value="1"/>
</dbReference>
<keyword evidence="4" id="KW-1185">Reference proteome</keyword>
<dbReference type="SUPFAM" id="SSF49899">
    <property type="entry name" value="Concanavalin A-like lectins/glucanases"/>
    <property type="match status" value="2"/>
</dbReference>
<name>A0AAW0MGU7_9GOBI</name>
<dbReference type="PANTHER" id="PTHR24103">
    <property type="entry name" value="E3 UBIQUITIN-PROTEIN LIGASE TRIM"/>
    <property type="match status" value="1"/>
</dbReference>
<dbReference type="InterPro" id="IPR050143">
    <property type="entry name" value="TRIM/RBCC"/>
</dbReference>
<dbReference type="EMBL" id="JBBPFD010000556">
    <property type="protein sequence ID" value="KAK7878232.1"/>
    <property type="molecule type" value="Genomic_DNA"/>
</dbReference>
<evidence type="ECO:0000313" key="3">
    <source>
        <dbReference type="EMBL" id="KAK7878232.1"/>
    </source>
</evidence>
<dbReference type="SMART" id="SM00589">
    <property type="entry name" value="PRY"/>
    <property type="match status" value="1"/>
</dbReference>
<dbReference type="PRINTS" id="PR01407">
    <property type="entry name" value="BUTYPHLNCDUF"/>
</dbReference>
<dbReference type="InterPro" id="IPR003879">
    <property type="entry name" value="Butyrophylin_SPRY"/>
</dbReference>
<sequence>MEDVVLNPVSAYPFLILSEDRKQVKRGEKLQFYRNSPHRFDVWSCVTAKEGYAAGRHYWEVREGWGQREERREKQSSPLLRVVLCDGEGGYAAGRHYWEVREGWGQREERREKQSSPLLRVVLCDGEGGIRRREALLGGKEGEREGGEGRERGRKERGRHYWEVKKRGRVFVGENKDWKVGVVSESAQRKGLFDMSPPNGYYALWWSGGQLRALTTPLSPSVLKLFCIKHYSPLSLPPPSPLSLLPLPPPGEDPPEARQVGVFMDHDLGQVSFFNSKTGSEIYSFNKAPSPRLGPDPDPRPGPGPGLDPRAKTRLTNTLRTSEFNERMFPLLGTGDKEVPVVLMTQAHV</sequence>
<feature type="compositionally biased region" description="Pro residues" evidence="1">
    <location>
        <begin position="292"/>
        <end position="306"/>
    </location>
</feature>
<comment type="caution">
    <text evidence="3">The sequence shown here is derived from an EMBL/GenBank/DDBJ whole genome shotgun (WGS) entry which is preliminary data.</text>
</comment>
<feature type="region of interest" description="Disordered" evidence="1">
    <location>
        <begin position="136"/>
        <end position="157"/>
    </location>
</feature>
<accession>A0AAW0MGU7</accession>
<dbReference type="Proteomes" id="UP001460270">
    <property type="component" value="Unassembled WGS sequence"/>
</dbReference>
<dbReference type="InterPro" id="IPR003877">
    <property type="entry name" value="SPRY_dom"/>
</dbReference>
<dbReference type="InterPro" id="IPR043136">
    <property type="entry name" value="B30.2/SPRY_sf"/>
</dbReference>
<gene>
    <name evidence="3" type="ORF">WMY93_034369</name>
</gene>
<dbReference type="InterPro" id="IPR013320">
    <property type="entry name" value="ConA-like_dom_sf"/>
</dbReference>
<protein>
    <recommendedName>
        <fullName evidence="2">B30.2/SPRY domain-containing protein</fullName>
    </recommendedName>
</protein>
<reference evidence="4" key="1">
    <citation type="submission" date="2024-04" db="EMBL/GenBank/DDBJ databases">
        <title>Salinicola lusitanus LLJ914,a marine bacterium isolated from the Okinawa Trough.</title>
        <authorList>
            <person name="Li J."/>
        </authorList>
    </citation>
    <scope>NUCLEOTIDE SEQUENCE [LARGE SCALE GENOMIC DNA]</scope>
</reference>
<dbReference type="Pfam" id="PF13765">
    <property type="entry name" value="PRY"/>
    <property type="match status" value="1"/>
</dbReference>
<proteinExistence type="predicted"/>
<evidence type="ECO:0000259" key="2">
    <source>
        <dbReference type="PROSITE" id="PS50188"/>
    </source>
</evidence>
<dbReference type="Pfam" id="PF00622">
    <property type="entry name" value="SPRY"/>
    <property type="match status" value="1"/>
</dbReference>
<dbReference type="InterPro" id="IPR006574">
    <property type="entry name" value="PRY"/>
</dbReference>
<dbReference type="AlphaFoldDB" id="A0AAW0MGU7"/>